<organism evidence="6 7">
    <name type="scientific">Lolium multiflorum</name>
    <name type="common">Italian ryegrass</name>
    <name type="synonym">Lolium perenne subsp. multiflorum</name>
    <dbReference type="NCBI Taxonomy" id="4521"/>
    <lineage>
        <taxon>Eukaryota</taxon>
        <taxon>Viridiplantae</taxon>
        <taxon>Streptophyta</taxon>
        <taxon>Embryophyta</taxon>
        <taxon>Tracheophyta</taxon>
        <taxon>Spermatophyta</taxon>
        <taxon>Magnoliopsida</taxon>
        <taxon>Liliopsida</taxon>
        <taxon>Poales</taxon>
        <taxon>Poaceae</taxon>
        <taxon>BOP clade</taxon>
        <taxon>Pooideae</taxon>
        <taxon>Poodae</taxon>
        <taxon>Poeae</taxon>
        <taxon>Poeae Chloroplast Group 2 (Poeae type)</taxon>
        <taxon>Loliodinae</taxon>
        <taxon>Loliinae</taxon>
        <taxon>Lolium</taxon>
    </lineage>
</organism>
<evidence type="ECO:0000256" key="1">
    <source>
        <dbReference type="ARBA" id="ARBA00022574"/>
    </source>
</evidence>
<name>A0AAD8SUP4_LOLMU</name>
<dbReference type="Gene3D" id="1.10.510.10">
    <property type="entry name" value="Transferase(Phosphotransferase) domain 1"/>
    <property type="match status" value="2"/>
</dbReference>
<feature type="repeat" description="WD" evidence="3">
    <location>
        <begin position="1515"/>
        <end position="1555"/>
    </location>
</feature>
<dbReference type="InterPro" id="IPR000409">
    <property type="entry name" value="BEACH_dom"/>
</dbReference>
<gene>
    <name evidence="6" type="ORF">QYE76_052776</name>
</gene>
<sequence>MARSPEAAAMCLDCLERRVRSDLAGTGLSFVHGLSDSPLPFASSAVVQVASDGPQQCVGSQKVSGYFVLVVLNGGKTFVDIKKCENNPLEQLIICTDDNQCAAQADSSPGVEYTEDLQSSSSYDNQQLIINTITKLTPVYYRGRVSASEIRELIASYINLSIEQNVISSLNMLCENKVTGSSGLDFLSFVGFSAYDDIHHSGLVRHPNILPVLGVIESSDCWYMLQHKAPYTLENIMHYSPEALCSDWHIRFFIYQIISALAYLHDFGVHHGNLKPSTILMSDSLWPYLSISDIWHVKQNWDFGGPEGSTPNSCCVAEDCSSRSIYASFNLPSSLDWPSHFKRWWAGELSNYEYLLVLNKLAGRRWGDPAFHPVMPWVIDFTVRPDENSDIGWRDLTKSKWRLAKGDEQLDFTYSSSDVPHHVSDECLSELAVCSYKARRLSKTILRSAVRSVYEPNEYPSSMQRLYQWTPDECIPDFYSDPCIFISLHSEMSDLALPSWVTSSEEFICLHRDALESDRVSQQLHHWIDITFGYKLAGEASIEAKNVMLPPNDPSRPKSIGRRQLFTKPHPKRSISTPHSAYHNKVQSCARCQGKGSDSTTDVMLNGCNPRNMLSQVNFLEEFEQATLFMEVEHHLNPIYSYADTSASYCSSVKCPSSEFSDQEILQPDSVLSVVPDFDFGSYLECFESDDSSPMGYQELLRWKQMSYSVTEHHANDIFSIGCMLAEIYLRRPLFDALLLAAYKETGILPGALHELPVHVAMLVESCIQREWKRRPSSKQLLESPYFPPSVRSAYMFLAPLQLLCTSRDRLKYVAKLASEGALKTMGKFAAEVCAPYCLPFVSSSLSDVDTESGLSLLKEFLKCLSIQATKELILPIIQKILQAPEYSHLKVSLLQDSFVRELWKKLGKQTYIERVHPLVIANLYNSPNKITASAASIVLIGSSEELGIPITVHQTVLPLIHCFGKGLCADGIETLVRIGGLLGESFIVKQILPLLRNVILLCVDSSMVIKPEPQHSWNSFALIDGLSALEGLVSVLPVKAVLRELLEDQVCLHIKVLMLTHLDLRVIQVAATAFLDLCLRIGPDNTVIYVFPHLRELFAELAFSHDSSAVSLSTEGFKISDGNKSEPIKMESRIDLIFLLYPFLASLVGIEKLRECCSTWFLLEQSLQRLYNWKLEPFSDFSRSSENMKNQRFHPGNYTSSEVVPTKPLFNGAGWSVSQSEIAKTGWNGAASTHGSRLEHGTSSENLSASTSGNQPWFWFPSPDSSWGAPDFLGRSSCLKDELPWKIKASVLYSARAHPGALRSLAAHDDECTVFTGGVGPGFKGSIQRWELPNMNCTSGYYGHEEVVNSICILSITGKVASCDGTIHIWNGQTGKLRAAHTESSTSFPLQTGSTQQANMLNQDTLSGGILSTAFRGSLYTTMHYMASEDKLVAGMGNGSIRFIDISRDQKLHLWKSDSAEISFSSLVSAICSCGSDKQRNGSVVTSSSWIAAGLSSGYCRLLDERSGKIIAAWRAHDGHITKLASPEDHLIVSSSHDKTLRIWDLRRNLSTQSNIFRSHSDGIFNFSVWGQDLISVSRNKIALTSLLRPSSEIGHQQLALQNLYSADRGVKYKNISVLSTISVLPLSRLFVVGTEDGFIKICH</sequence>
<dbReference type="Gene3D" id="1.10.1540.10">
    <property type="entry name" value="BEACH domain"/>
    <property type="match status" value="1"/>
</dbReference>
<protein>
    <recommendedName>
        <fullName evidence="8">Protein GFS12</fullName>
    </recommendedName>
</protein>
<evidence type="ECO:0000313" key="7">
    <source>
        <dbReference type="Proteomes" id="UP001231189"/>
    </source>
</evidence>
<dbReference type="InterPro" id="IPR052651">
    <property type="entry name" value="WDR81"/>
</dbReference>
<keyword evidence="2" id="KW-0677">Repeat</keyword>
<dbReference type="InterPro" id="IPR011009">
    <property type="entry name" value="Kinase-like_dom_sf"/>
</dbReference>
<dbReference type="EMBL" id="JAUUTY010000003">
    <property type="protein sequence ID" value="KAK1664617.1"/>
    <property type="molecule type" value="Genomic_DNA"/>
</dbReference>
<dbReference type="InterPro" id="IPR001680">
    <property type="entry name" value="WD40_rpt"/>
</dbReference>
<dbReference type="Pfam" id="PF02138">
    <property type="entry name" value="Beach"/>
    <property type="match status" value="1"/>
</dbReference>
<dbReference type="Pfam" id="PF00069">
    <property type="entry name" value="Pkinase"/>
    <property type="match status" value="1"/>
</dbReference>
<feature type="domain" description="Protein kinase" evidence="4">
    <location>
        <begin position="67"/>
        <end position="470"/>
    </location>
</feature>
<dbReference type="CDD" id="cd06071">
    <property type="entry name" value="Beach"/>
    <property type="match status" value="1"/>
</dbReference>
<dbReference type="PROSITE" id="PS50294">
    <property type="entry name" value="WD_REPEATS_REGION"/>
    <property type="match status" value="1"/>
</dbReference>
<dbReference type="PROSITE" id="PS50082">
    <property type="entry name" value="WD_REPEATS_2"/>
    <property type="match status" value="1"/>
</dbReference>
<dbReference type="InterPro" id="IPR036322">
    <property type="entry name" value="WD40_repeat_dom_sf"/>
</dbReference>
<dbReference type="PROSITE" id="PS50011">
    <property type="entry name" value="PROTEIN_KINASE_DOM"/>
    <property type="match status" value="1"/>
</dbReference>
<dbReference type="GO" id="GO:0004672">
    <property type="term" value="F:protein kinase activity"/>
    <property type="evidence" value="ECO:0007669"/>
    <property type="project" value="InterPro"/>
</dbReference>
<evidence type="ECO:0000259" key="4">
    <source>
        <dbReference type="PROSITE" id="PS50011"/>
    </source>
</evidence>
<evidence type="ECO:0000256" key="2">
    <source>
        <dbReference type="ARBA" id="ARBA00022737"/>
    </source>
</evidence>
<dbReference type="PROSITE" id="PS00678">
    <property type="entry name" value="WD_REPEATS_1"/>
    <property type="match status" value="1"/>
</dbReference>
<dbReference type="SUPFAM" id="SSF50978">
    <property type="entry name" value="WD40 repeat-like"/>
    <property type="match status" value="1"/>
</dbReference>
<dbReference type="PANTHER" id="PTHR44662">
    <property type="entry name" value="WD REPEAT-CONTAINING PROTEIN 81"/>
    <property type="match status" value="1"/>
</dbReference>
<evidence type="ECO:0008006" key="8">
    <source>
        <dbReference type="Google" id="ProtNLM"/>
    </source>
</evidence>
<keyword evidence="1 3" id="KW-0853">WD repeat</keyword>
<dbReference type="SUPFAM" id="SSF56112">
    <property type="entry name" value="Protein kinase-like (PK-like)"/>
    <property type="match status" value="2"/>
</dbReference>
<evidence type="ECO:0000256" key="3">
    <source>
        <dbReference type="PROSITE-ProRule" id="PRU00221"/>
    </source>
</evidence>
<dbReference type="Gene3D" id="2.130.10.10">
    <property type="entry name" value="YVTN repeat-like/Quinoprotein amine dehydrogenase"/>
    <property type="match status" value="2"/>
</dbReference>
<dbReference type="InterPro" id="IPR019775">
    <property type="entry name" value="WD40_repeat_CS"/>
</dbReference>
<dbReference type="InterPro" id="IPR000719">
    <property type="entry name" value="Prot_kinase_dom"/>
</dbReference>
<dbReference type="Proteomes" id="UP001231189">
    <property type="component" value="Unassembled WGS sequence"/>
</dbReference>
<keyword evidence="7" id="KW-1185">Reference proteome</keyword>
<dbReference type="Pfam" id="PF00400">
    <property type="entry name" value="WD40"/>
    <property type="match status" value="2"/>
</dbReference>
<dbReference type="SMART" id="SM00220">
    <property type="entry name" value="S_TKc"/>
    <property type="match status" value="1"/>
</dbReference>
<dbReference type="InterPro" id="IPR036372">
    <property type="entry name" value="BEACH_dom_sf"/>
</dbReference>
<evidence type="ECO:0000313" key="6">
    <source>
        <dbReference type="EMBL" id="KAK1664617.1"/>
    </source>
</evidence>
<feature type="domain" description="BEACH" evidence="5">
    <location>
        <begin position="329"/>
        <end position="596"/>
    </location>
</feature>
<dbReference type="InterPro" id="IPR015943">
    <property type="entry name" value="WD40/YVTN_repeat-like_dom_sf"/>
</dbReference>
<comment type="caution">
    <text evidence="6">The sequence shown here is derived from an EMBL/GenBank/DDBJ whole genome shotgun (WGS) entry which is preliminary data.</text>
</comment>
<dbReference type="PANTHER" id="PTHR44662:SF1">
    <property type="entry name" value="WD REPEAT-CONTAINING PROTEIN 81"/>
    <property type="match status" value="1"/>
</dbReference>
<reference evidence="6" key="1">
    <citation type="submission" date="2023-07" db="EMBL/GenBank/DDBJ databases">
        <title>A chromosome-level genome assembly of Lolium multiflorum.</title>
        <authorList>
            <person name="Chen Y."/>
            <person name="Copetti D."/>
            <person name="Kolliker R."/>
            <person name="Studer B."/>
        </authorList>
    </citation>
    <scope>NUCLEOTIDE SEQUENCE</scope>
    <source>
        <strain evidence="6">02402/16</strain>
        <tissue evidence="6">Leaf</tissue>
    </source>
</reference>
<accession>A0AAD8SUP4</accession>
<dbReference type="SUPFAM" id="SSF81837">
    <property type="entry name" value="BEACH domain"/>
    <property type="match status" value="1"/>
</dbReference>
<evidence type="ECO:0000259" key="5">
    <source>
        <dbReference type="PROSITE" id="PS50197"/>
    </source>
</evidence>
<dbReference type="GO" id="GO:0005524">
    <property type="term" value="F:ATP binding"/>
    <property type="evidence" value="ECO:0007669"/>
    <property type="project" value="InterPro"/>
</dbReference>
<dbReference type="PROSITE" id="PS50197">
    <property type="entry name" value="BEACH"/>
    <property type="match status" value="1"/>
</dbReference>
<dbReference type="SMART" id="SM01026">
    <property type="entry name" value="Beach"/>
    <property type="match status" value="1"/>
</dbReference>
<dbReference type="SMART" id="SM00320">
    <property type="entry name" value="WD40"/>
    <property type="match status" value="4"/>
</dbReference>
<proteinExistence type="predicted"/>